<dbReference type="Proteomes" id="UP000008144">
    <property type="component" value="Chromosome 10"/>
</dbReference>
<feature type="domain" description="SNF2 N-terminal" evidence="4">
    <location>
        <begin position="123"/>
        <end position="160"/>
    </location>
</feature>
<dbReference type="InParanoid" id="F6PQE1"/>
<dbReference type="InterPro" id="IPR050628">
    <property type="entry name" value="SNF2_RAD54_helicase_TF"/>
</dbReference>
<dbReference type="PANTHER" id="PTHR45626:SF50">
    <property type="entry name" value="TRANSCRIPTION TERMINATION FACTOR 2"/>
    <property type="match status" value="1"/>
</dbReference>
<keyword evidence="3" id="KW-0067">ATP-binding</keyword>
<evidence type="ECO:0000259" key="4">
    <source>
        <dbReference type="Pfam" id="PF00176"/>
    </source>
</evidence>
<dbReference type="PANTHER" id="PTHR45626">
    <property type="entry name" value="TRANSCRIPTION TERMINATION FACTOR 2-RELATED"/>
    <property type="match status" value="1"/>
</dbReference>
<keyword evidence="2" id="KW-0378">Hydrolase</keyword>
<reference evidence="5" key="3">
    <citation type="submission" date="2025-08" db="UniProtKB">
        <authorList>
            <consortium name="Ensembl"/>
        </authorList>
    </citation>
    <scope>IDENTIFICATION</scope>
</reference>
<keyword evidence="6" id="KW-1185">Reference proteome</keyword>
<dbReference type="InterPro" id="IPR038718">
    <property type="entry name" value="SNF2-like_sf"/>
</dbReference>
<dbReference type="STRING" id="7719.ENSCINP00000025373"/>
<name>F6PQE1_CIOIN</name>
<dbReference type="SUPFAM" id="SSF52540">
    <property type="entry name" value="P-loop containing nucleoside triphosphate hydrolases"/>
    <property type="match status" value="1"/>
</dbReference>
<reference evidence="5" key="4">
    <citation type="submission" date="2025-09" db="UniProtKB">
        <authorList>
            <consortium name="Ensembl"/>
        </authorList>
    </citation>
    <scope>IDENTIFICATION</scope>
</reference>
<dbReference type="GO" id="GO:0016787">
    <property type="term" value="F:hydrolase activity"/>
    <property type="evidence" value="ECO:0007669"/>
    <property type="project" value="UniProtKB-KW"/>
</dbReference>
<organism evidence="5 6">
    <name type="scientific">Ciona intestinalis</name>
    <name type="common">Transparent sea squirt</name>
    <name type="synonym">Ascidia intestinalis</name>
    <dbReference type="NCBI Taxonomy" id="7719"/>
    <lineage>
        <taxon>Eukaryota</taxon>
        <taxon>Metazoa</taxon>
        <taxon>Chordata</taxon>
        <taxon>Tunicata</taxon>
        <taxon>Ascidiacea</taxon>
        <taxon>Phlebobranchia</taxon>
        <taxon>Cionidae</taxon>
        <taxon>Ciona</taxon>
    </lineage>
</organism>
<accession>F6PQE1</accession>
<evidence type="ECO:0000256" key="2">
    <source>
        <dbReference type="ARBA" id="ARBA00022801"/>
    </source>
</evidence>
<dbReference type="GeneTree" id="ENSGT00940000162718"/>
<dbReference type="AlphaFoldDB" id="F6PQE1"/>
<dbReference type="EMBL" id="EAAA01000610">
    <property type="status" value="NOT_ANNOTATED_CDS"/>
    <property type="molecule type" value="Genomic_DNA"/>
</dbReference>
<dbReference type="HOGENOM" id="CLU_1630768_0_0_1"/>
<dbReference type="Pfam" id="PF00176">
    <property type="entry name" value="SNF2-rel_dom"/>
    <property type="match status" value="1"/>
</dbReference>
<evidence type="ECO:0000256" key="1">
    <source>
        <dbReference type="ARBA" id="ARBA00022741"/>
    </source>
</evidence>
<dbReference type="GO" id="GO:0005524">
    <property type="term" value="F:ATP binding"/>
    <property type="evidence" value="ECO:0007669"/>
    <property type="project" value="UniProtKB-KW"/>
</dbReference>
<reference evidence="5" key="2">
    <citation type="journal article" date="2008" name="Genome Biol.">
        <title>Improved genome assembly and evidence-based global gene model set for the chordate Ciona intestinalis: new insight into intron and operon populations.</title>
        <authorList>
            <person name="Satou Y."/>
            <person name="Mineta K."/>
            <person name="Ogasawara M."/>
            <person name="Sasakura Y."/>
            <person name="Shoguchi E."/>
            <person name="Ueno K."/>
            <person name="Yamada L."/>
            <person name="Matsumoto J."/>
            <person name="Wasserscheid J."/>
            <person name="Dewar K."/>
            <person name="Wiley G.B."/>
            <person name="Macmil S.L."/>
            <person name="Roe B.A."/>
            <person name="Zeller R.W."/>
            <person name="Hastings K.E."/>
            <person name="Lemaire P."/>
            <person name="Lindquist E."/>
            <person name="Endo T."/>
            <person name="Hotta K."/>
            <person name="Inaba K."/>
        </authorList>
    </citation>
    <scope>NUCLEOTIDE SEQUENCE [LARGE SCALE GENOMIC DNA]</scope>
    <source>
        <strain evidence="5">wild type</strain>
    </source>
</reference>
<protein>
    <recommendedName>
        <fullName evidence="4">SNF2 N-terminal domain-containing protein</fullName>
    </recommendedName>
</protein>
<proteinExistence type="predicted"/>
<dbReference type="Ensembl" id="ENSCINT00000025619.2">
    <property type="protein sequence ID" value="ENSCINP00000025373.2"/>
    <property type="gene ID" value="ENSCING00000024889.1"/>
</dbReference>
<dbReference type="InterPro" id="IPR027417">
    <property type="entry name" value="P-loop_NTPase"/>
</dbReference>
<keyword evidence="1" id="KW-0547">Nucleotide-binding</keyword>
<evidence type="ECO:0000256" key="3">
    <source>
        <dbReference type="ARBA" id="ARBA00022840"/>
    </source>
</evidence>
<dbReference type="InterPro" id="IPR000330">
    <property type="entry name" value="SNF2_N"/>
</dbReference>
<reference evidence="6" key="1">
    <citation type="journal article" date="2002" name="Science">
        <title>The draft genome of Ciona intestinalis: insights into chordate and vertebrate origins.</title>
        <authorList>
            <person name="Dehal P."/>
            <person name="Satou Y."/>
            <person name="Campbell R.K."/>
            <person name="Chapman J."/>
            <person name="Degnan B."/>
            <person name="De Tomaso A."/>
            <person name="Davidson B."/>
            <person name="Di Gregorio A."/>
            <person name="Gelpke M."/>
            <person name="Goodstein D.M."/>
            <person name="Harafuji N."/>
            <person name="Hastings K.E."/>
            <person name="Ho I."/>
            <person name="Hotta K."/>
            <person name="Huang W."/>
            <person name="Kawashima T."/>
            <person name="Lemaire P."/>
            <person name="Martinez D."/>
            <person name="Meinertzhagen I.A."/>
            <person name="Necula S."/>
            <person name="Nonaka M."/>
            <person name="Putnam N."/>
            <person name="Rash S."/>
            <person name="Saiga H."/>
            <person name="Satake M."/>
            <person name="Terry A."/>
            <person name="Yamada L."/>
            <person name="Wang H.G."/>
            <person name="Awazu S."/>
            <person name="Azumi K."/>
            <person name="Boore J."/>
            <person name="Branno M."/>
            <person name="Chin-Bow S."/>
            <person name="DeSantis R."/>
            <person name="Doyle S."/>
            <person name="Francino P."/>
            <person name="Keys D.N."/>
            <person name="Haga S."/>
            <person name="Hayashi H."/>
            <person name="Hino K."/>
            <person name="Imai K.S."/>
            <person name="Inaba K."/>
            <person name="Kano S."/>
            <person name="Kobayashi K."/>
            <person name="Kobayashi M."/>
            <person name="Lee B.I."/>
            <person name="Makabe K.W."/>
            <person name="Manohar C."/>
            <person name="Matassi G."/>
            <person name="Medina M."/>
            <person name="Mochizuki Y."/>
            <person name="Mount S."/>
            <person name="Morishita T."/>
            <person name="Miura S."/>
            <person name="Nakayama A."/>
            <person name="Nishizaka S."/>
            <person name="Nomoto H."/>
            <person name="Ohta F."/>
            <person name="Oishi K."/>
            <person name="Rigoutsos I."/>
            <person name="Sano M."/>
            <person name="Sasaki A."/>
            <person name="Sasakura Y."/>
            <person name="Shoguchi E."/>
            <person name="Shin-i T."/>
            <person name="Spagnuolo A."/>
            <person name="Stainier D."/>
            <person name="Suzuki M.M."/>
            <person name="Tassy O."/>
            <person name="Takatori N."/>
            <person name="Tokuoka M."/>
            <person name="Yagi K."/>
            <person name="Yoshizaki F."/>
            <person name="Wada S."/>
            <person name="Zhang C."/>
            <person name="Hyatt P.D."/>
            <person name="Larimer F."/>
            <person name="Detter C."/>
            <person name="Doggett N."/>
            <person name="Glavina T."/>
            <person name="Hawkins T."/>
            <person name="Richardson P."/>
            <person name="Lucas S."/>
            <person name="Kohara Y."/>
            <person name="Levine M."/>
            <person name="Satoh N."/>
            <person name="Rokhsar D.S."/>
        </authorList>
    </citation>
    <scope>NUCLEOTIDE SEQUENCE [LARGE SCALE GENOMIC DNA]</scope>
</reference>
<evidence type="ECO:0000313" key="6">
    <source>
        <dbReference type="Proteomes" id="UP000008144"/>
    </source>
</evidence>
<dbReference type="Gene3D" id="3.40.50.10810">
    <property type="entry name" value="Tandem AAA-ATPase domain"/>
    <property type="match status" value="1"/>
</dbReference>
<sequence>MKDKISNLEAQFTEMRLKQPEEEVNIFKDREVPVIKQSSEHRRAILIDLTDESDAVRGAGHEVMPRNHVDNYYGGRMTANRLNAVTRVTSEAIELLHTSLETCPPAASEVSDPKGLKVKLMTHQRQALAWLIWREKESISGGILADDMGLGKTLTMISLILKQ</sequence>
<evidence type="ECO:0000313" key="5">
    <source>
        <dbReference type="Ensembl" id="ENSCINP00000025373.2"/>
    </source>
</evidence>